<dbReference type="InterPro" id="IPR046522">
    <property type="entry name" value="DUF6699"/>
</dbReference>
<protein>
    <recommendedName>
        <fullName evidence="2">DUF6699 domain-containing protein</fullName>
    </recommendedName>
</protein>
<dbReference type="Pfam" id="PF20415">
    <property type="entry name" value="DUF6699"/>
    <property type="match status" value="1"/>
</dbReference>
<dbReference type="AlphaFoldDB" id="A0A8E2DQP8"/>
<dbReference type="Proteomes" id="UP000250043">
    <property type="component" value="Unassembled WGS sequence"/>
</dbReference>
<dbReference type="EMBL" id="KV722348">
    <property type="protein sequence ID" value="OCH94008.1"/>
    <property type="molecule type" value="Genomic_DNA"/>
</dbReference>
<evidence type="ECO:0000259" key="2">
    <source>
        <dbReference type="Pfam" id="PF20415"/>
    </source>
</evidence>
<evidence type="ECO:0000256" key="1">
    <source>
        <dbReference type="SAM" id="MobiDB-lite"/>
    </source>
</evidence>
<proteinExistence type="predicted"/>
<evidence type="ECO:0000313" key="3">
    <source>
        <dbReference type="EMBL" id="OCH94008.1"/>
    </source>
</evidence>
<feature type="domain" description="DUF6699" evidence="2">
    <location>
        <begin position="258"/>
        <end position="375"/>
    </location>
</feature>
<keyword evidence="4" id="KW-1185">Reference proteome</keyword>
<feature type="region of interest" description="Disordered" evidence="1">
    <location>
        <begin position="20"/>
        <end position="72"/>
    </location>
</feature>
<gene>
    <name evidence="3" type="ORF">OBBRIDRAFT_216325</name>
</gene>
<evidence type="ECO:0000313" key="4">
    <source>
        <dbReference type="Proteomes" id="UP000250043"/>
    </source>
</evidence>
<name>A0A8E2DQP8_9APHY</name>
<feature type="region of interest" description="Disordered" evidence="1">
    <location>
        <begin position="86"/>
        <end position="119"/>
    </location>
</feature>
<reference evidence="3 4" key="1">
    <citation type="submission" date="2016-07" db="EMBL/GenBank/DDBJ databases">
        <title>Draft genome of the white-rot fungus Obba rivulosa 3A-2.</title>
        <authorList>
            <consortium name="DOE Joint Genome Institute"/>
            <person name="Miettinen O."/>
            <person name="Riley R."/>
            <person name="Acob R."/>
            <person name="Barry K."/>
            <person name="Cullen D."/>
            <person name="De Vries R."/>
            <person name="Hainaut M."/>
            <person name="Hatakka A."/>
            <person name="Henrissat B."/>
            <person name="Hilden K."/>
            <person name="Kuo R."/>
            <person name="Labutti K."/>
            <person name="Lipzen A."/>
            <person name="Makela M.R."/>
            <person name="Sandor L."/>
            <person name="Spatafora J.W."/>
            <person name="Grigoriev I.V."/>
            <person name="Hibbett D.S."/>
        </authorList>
    </citation>
    <scope>NUCLEOTIDE SEQUENCE [LARGE SCALE GENOMIC DNA]</scope>
    <source>
        <strain evidence="3 4">3A-2</strain>
    </source>
</reference>
<organism evidence="3 4">
    <name type="scientific">Obba rivulosa</name>
    <dbReference type="NCBI Taxonomy" id="1052685"/>
    <lineage>
        <taxon>Eukaryota</taxon>
        <taxon>Fungi</taxon>
        <taxon>Dikarya</taxon>
        <taxon>Basidiomycota</taxon>
        <taxon>Agaricomycotina</taxon>
        <taxon>Agaricomycetes</taxon>
        <taxon>Polyporales</taxon>
        <taxon>Gelatoporiaceae</taxon>
        <taxon>Obba</taxon>
    </lineage>
</organism>
<sequence>MPGQRSVRFVCTDSTWPPREVHINRPWQPSPDHEPLSLPATDLRPVVPDPPPGWELSYREEENRSPQVDVDPFKRRSLRSWLSSRVKSLRTRSHTAQGDAIASASARSPEEKHPGPTPADWRAYGYWARPKVNGVVVNNATPPIQPRELSPEDIELAFASLRGQEGSPHPANWQARIEHPSLPPRPSLWPTPPSSPHPTLRTTELELNPFLEHRLFGQPAITFDLRGAAHAVFIGDFDPPWPNPEQPAVLFETDGANGCQPATYPGVSELRIVALADDPLGHFLWPFTVVPHHPSLPVLVKDVIEAILANFNEFMTKEEFNGLSDGRKEQLMTTYWSRVFKMVNGKIPGADDGLRRTDYLGESRFFRGLEPMKDGSGFVLFLCPSF</sequence>
<accession>A0A8E2DQP8</accession>
<dbReference type="OrthoDB" id="3202436at2759"/>